<sequence>MTEAPTVSVVIPAYNAAWCIERAVRSVLAQTYREVELIVVDDGSTDGTAEVLAGCAPGSRVLAKPNGGLSSARNAGIAAARGAYVAFLDADDWWEADKLARQVALMEDRPELAFCSTAARIADPEGRHLGDWPCGCSGQPVLDAIFAANGSIAGSGSAVMARADALAKAGPFDESLRSLEDVDMWMRLAAVGGYACVAEPLVVITKRPDSMSRNLDVMRDAARRVMRKNRHLLPPDKRGAFWRHAYAGMLSDYAKWAWRSQRRGQALRDLLTGLCIAPISRGRLMAGLLLAMLSNRTV</sequence>
<dbReference type="InterPro" id="IPR029044">
    <property type="entry name" value="Nucleotide-diphossugar_trans"/>
</dbReference>
<dbReference type="PANTHER" id="PTHR43685:SF2">
    <property type="entry name" value="GLYCOSYLTRANSFERASE 2-LIKE DOMAIN-CONTAINING PROTEIN"/>
    <property type="match status" value="1"/>
</dbReference>
<dbReference type="InterPro" id="IPR050834">
    <property type="entry name" value="Glycosyltransf_2"/>
</dbReference>
<evidence type="ECO:0000259" key="1">
    <source>
        <dbReference type="Pfam" id="PF00535"/>
    </source>
</evidence>
<protein>
    <submittedName>
        <fullName evidence="2">Glycosyltransferase</fullName>
    </submittedName>
</protein>
<feature type="domain" description="Glycosyltransferase 2-like" evidence="1">
    <location>
        <begin position="8"/>
        <end position="130"/>
    </location>
</feature>
<dbReference type="Pfam" id="PF00535">
    <property type="entry name" value="Glycos_transf_2"/>
    <property type="match status" value="1"/>
</dbReference>
<accession>A0ABX1NBQ5</accession>
<evidence type="ECO:0000313" key="3">
    <source>
        <dbReference type="Proteomes" id="UP000634522"/>
    </source>
</evidence>
<dbReference type="InterPro" id="IPR001173">
    <property type="entry name" value="Glyco_trans_2-like"/>
</dbReference>
<reference evidence="2 3" key="1">
    <citation type="submission" date="2019-12" db="EMBL/GenBank/DDBJ databases">
        <title>Comparative genomics gives insights into the taxonomy of the Azoarcus-Aromatoleum group and reveals separate origins of nif in the plant-associated Azoarcus and non-plant-associated Aromatoleum sub-groups.</title>
        <authorList>
            <person name="Lafos M."/>
            <person name="Maluk M."/>
            <person name="Batista M."/>
            <person name="Junghare M."/>
            <person name="Carmona M."/>
            <person name="Faoro H."/>
            <person name="Cruz L.M."/>
            <person name="Battistoni F."/>
            <person name="De Souza E."/>
            <person name="Pedrosa F."/>
            <person name="Chen W.-M."/>
            <person name="Poole P.S."/>
            <person name="Dixon R.A."/>
            <person name="James E.K."/>
        </authorList>
    </citation>
    <scope>NUCLEOTIDE SEQUENCE [LARGE SCALE GENOMIC DNA]</scope>
    <source>
        <strain evidence="2 3">T</strain>
    </source>
</reference>
<keyword evidence="3" id="KW-1185">Reference proteome</keyword>
<dbReference type="PANTHER" id="PTHR43685">
    <property type="entry name" value="GLYCOSYLTRANSFERASE"/>
    <property type="match status" value="1"/>
</dbReference>
<dbReference type="CDD" id="cd00761">
    <property type="entry name" value="Glyco_tranf_GTA_type"/>
    <property type="match status" value="1"/>
</dbReference>
<dbReference type="Proteomes" id="UP000634522">
    <property type="component" value="Unassembled WGS sequence"/>
</dbReference>
<dbReference type="Gene3D" id="3.90.550.10">
    <property type="entry name" value="Spore Coat Polysaccharide Biosynthesis Protein SpsA, Chain A"/>
    <property type="match status" value="1"/>
</dbReference>
<evidence type="ECO:0000313" key="2">
    <source>
        <dbReference type="EMBL" id="NMF96733.1"/>
    </source>
</evidence>
<dbReference type="SUPFAM" id="SSF53448">
    <property type="entry name" value="Nucleotide-diphospho-sugar transferases"/>
    <property type="match status" value="1"/>
</dbReference>
<gene>
    <name evidence="2" type="ORF">GPA27_04955</name>
</gene>
<name>A0ABX1NBQ5_9RHOO</name>
<proteinExistence type="predicted"/>
<comment type="caution">
    <text evidence="2">The sequence shown here is derived from an EMBL/GenBank/DDBJ whole genome shotgun (WGS) entry which is preliminary data.</text>
</comment>
<dbReference type="EMBL" id="WTVS01000007">
    <property type="protein sequence ID" value="NMF96733.1"/>
    <property type="molecule type" value="Genomic_DNA"/>
</dbReference>
<organism evidence="2 3">
    <name type="scientific">Aromatoleum toluolicum</name>
    <dbReference type="NCBI Taxonomy" id="90060"/>
    <lineage>
        <taxon>Bacteria</taxon>
        <taxon>Pseudomonadati</taxon>
        <taxon>Pseudomonadota</taxon>
        <taxon>Betaproteobacteria</taxon>
        <taxon>Rhodocyclales</taxon>
        <taxon>Rhodocyclaceae</taxon>
        <taxon>Aromatoleum</taxon>
    </lineage>
</organism>
<dbReference type="RefSeq" id="WP_169138199.1">
    <property type="nucleotide sequence ID" value="NZ_WTVS01000007.1"/>
</dbReference>